<dbReference type="GO" id="GO:0016706">
    <property type="term" value="F:2-oxoglutarate-dependent dioxygenase activity"/>
    <property type="evidence" value="ECO:0007669"/>
    <property type="project" value="UniProtKB-ARBA"/>
</dbReference>
<dbReference type="Proteomes" id="UP000192132">
    <property type="component" value="Unassembled WGS sequence"/>
</dbReference>
<evidence type="ECO:0000259" key="2">
    <source>
        <dbReference type="Pfam" id="PF02668"/>
    </source>
</evidence>
<dbReference type="Gene3D" id="3.60.130.10">
    <property type="entry name" value="Clavaminate synthase-like"/>
    <property type="match status" value="1"/>
</dbReference>
<accession>A0A1S8CSN0</accession>
<dbReference type="AlphaFoldDB" id="A0A1S8CSN0"/>
<keyword evidence="4" id="KW-1185">Reference proteome</keyword>
<proteinExistence type="predicted"/>
<evidence type="ECO:0000256" key="1">
    <source>
        <dbReference type="ARBA" id="ARBA00023002"/>
    </source>
</evidence>
<dbReference type="OrthoDB" id="9769888at2"/>
<protein>
    <recommendedName>
        <fullName evidence="2">TauD/TfdA-like domain-containing protein</fullName>
    </recommendedName>
</protein>
<dbReference type="STRING" id="1907941.BKE30_13260"/>
<dbReference type="EMBL" id="MLCN01000037">
    <property type="protein sequence ID" value="ONG38153.1"/>
    <property type="molecule type" value="Genomic_DNA"/>
</dbReference>
<evidence type="ECO:0000313" key="3">
    <source>
        <dbReference type="EMBL" id="ONG38153.1"/>
    </source>
</evidence>
<organism evidence="3 4">
    <name type="scientific">Alkanindiges hydrocarboniclasticus</name>
    <dbReference type="NCBI Taxonomy" id="1907941"/>
    <lineage>
        <taxon>Bacteria</taxon>
        <taxon>Pseudomonadati</taxon>
        <taxon>Pseudomonadota</taxon>
        <taxon>Gammaproteobacteria</taxon>
        <taxon>Moraxellales</taxon>
        <taxon>Moraxellaceae</taxon>
        <taxon>Alkanindiges</taxon>
    </lineage>
</organism>
<gene>
    <name evidence="3" type="ORF">BKE30_13260</name>
</gene>
<dbReference type="SUPFAM" id="SSF51197">
    <property type="entry name" value="Clavaminate synthase-like"/>
    <property type="match status" value="1"/>
</dbReference>
<comment type="caution">
    <text evidence="3">The sequence shown here is derived from an EMBL/GenBank/DDBJ whole genome shotgun (WGS) entry which is preliminary data.</text>
</comment>
<sequence>MTAAFNPTLDQLDSTDSHDFITVFSPKSPCSTATLIHILQANRDYFIQKIAQRGVLLFRGFTPCSTEEFHSLVTQGLGLEPWNSFNNNNMPAFIASWLRKYSEGLLGSGDYRRYLDKNTVQLGPVESSIQGPHVEGGVRSERSRYLALCCFEPAPYLAETGMVDLGRVYKELPSALQQKYQTAWNRFYYISQRKVRLMDKMLLKRSPFTMLVRPDGKAHLALAPCPAVCRVPETGELCIQPWAFAKNTNEIAHAAAVQAFPDRGTINKDSTADGMNLTWELCDNTGQSIAWNTTEQRALFDSIFNKAYLMNWQKGDIALVDNIKIGHWRMNGEQGNRKLVQIQANAFDASQFRA</sequence>
<reference evidence="3 4" key="1">
    <citation type="submission" date="2016-10" db="EMBL/GenBank/DDBJ databases">
        <title>Draft Genome sequence of Alkanindiges sp. strain H1.</title>
        <authorList>
            <person name="Subhash Y."/>
            <person name="Lee S."/>
        </authorList>
    </citation>
    <scope>NUCLEOTIDE SEQUENCE [LARGE SCALE GENOMIC DNA]</scope>
    <source>
        <strain evidence="3 4">H1</strain>
    </source>
</reference>
<dbReference type="InterPro" id="IPR042098">
    <property type="entry name" value="TauD-like_sf"/>
</dbReference>
<name>A0A1S8CSN0_9GAMM</name>
<evidence type="ECO:0000313" key="4">
    <source>
        <dbReference type="Proteomes" id="UP000192132"/>
    </source>
</evidence>
<dbReference type="InterPro" id="IPR003819">
    <property type="entry name" value="TauD/TfdA-like"/>
</dbReference>
<dbReference type="RefSeq" id="WP_076879072.1">
    <property type="nucleotide sequence ID" value="NZ_MLCN01000037.1"/>
</dbReference>
<feature type="domain" description="TauD/TfdA-like" evidence="2">
    <location>
        <begin position="41"/>
        <end position="341"/>
    </location>
</feature>
<keyword evidence="1" id="KW-0560">Oxidoreductase</keyword>
<dbReference type="Pfam" id="PF02668">
    <property type="entry name" value="TauD"/>
    <property type="match status" value="1"/>
</dbReference>